<accession>A0A2R8BUZ4</accession>
<evidence type="ECO:0000256" key="1">
    <source>
        <dbReference type="SAM" id="Phobius"/>
    </source>
</evidence>
<keyword evidence="1" id="KW-0472">Membrane</keyword>
<sequence length="175" mass="19614">MTLRRILRFLRRDDGAATVEIVLLFPLIMWPFFMAMESGMMQMRRVMFERAVDVVARDIRLGDPTLQSFDAIRAAVCDETLVIPNCLSDLYLEMYPVPVANFAAPTESTKCRDRAEDVQPALTVRPGGRNELMMMRFCVLYDPILPGAGVGAQMDVNTGGRGVAMIAETFFVNEP</sequence>
<keyword evidence="1" id="KW-1133">Transmembrane helix</keyword>
<dbReference type="OrthoDB" id="7907064at2"/>
<proteinExistence type="predicted"/>
<gene>
    <name evidence="2" type="ORF">PAA8504_01803</name>
</gene>
<evidence type="ECO:0000313" key="2">
    <source>
        <dbReference type="EMBL" id="SPJ23981.1"/>
    </source>
</evidence>
<dbReference type="EMBL" id="ONZF01000003">
    <property type="protein sequence ID" value="SPJ23981.1"/>
    <property type="molecule type" value="Genomic_DNA"/>
</dbReference>
<feature type="transmembrane region" description="Helical" evidence="1">
    <location>
        <begin position="15"/>
        <end position="35"/>
    </location>
</feature>
<organism evidence="2 3">
    <name type="scientific">Palleronia abyssalis</name>
    <dbReference type="NCBI Taxonomy" id="1501240"/>
    <lineage>
        <taxon>Bacteria</taxon>
        <taxon>Pseudomonadati</taxon>
        <taxon>Pseudomonadota</taxon>
        <taxon>Alphaproteobacteria</taxon>
        <taxon>Rhodobacterales</taxon>
        <taxon>Roseobacteraceae</taxon>
        <taxon>Palleronia</taxon>
    </lineage>
</organism>
<evidence type="ECO:0008006" key="4">
    <source>
        <dbReference type="Google" id="ProtNLM"/>
    </source>
</evidence>
<keyword evidence="3" id="KW-1185">Reference proteome</keyword>
<protein>
    <recommendedName>
        <fullName evidence="4">Flp pilus assembly protein TadG</fullName>
    </recommendedName>
</protein>
<reference evidence="2 3" key="1">
    <citation type="submission" date="2018-03" db="EMBL/GenBank/DDBJ databases">
        <authorList>
            <person name="Keele B.F."/>
        </authorList>
    </citation>
    <scope>NUCLEOTIDE SEQUENCE [LARGE SCALE GENOMIC DNA]</scope>
    <source>
        <strain evidence="2 3">CECT 8504</strain>
    </source>
</reference>
<name>A0A2R8BUZ4_9RHOB</name>
<dbReference type="RefSeq" id="WP_108893834.1">
    <property type="nucleotide sequence ID" value="NZ_ONZF01000003.1"/>
</dbReference>
<keyword evidence="1" id="KW-0812">Transmembrane</keyword>
<evidence type="ECO:0000313" key="3">
    <source>
        <dbReference type="Proteomes" id="UP000244912"/>
    </source>
</evidence>
<dbReference type="Proteomes" id="UP000244912">
    <property type="component" value="Unassembled WGS sequence"/>
</dbReference>
<dbReference type="AlphaFoldDB" id="A0A2R8BUZ4"/>